<organism evidence="1 2">
    <name type="scientific">Aeoliella straminimaris</name>
    <dbReference type="NCBI Taxonomy" id="2954799"/>
    <lineage>
        <taxon>Bacteria</taxon>
        <taxon>Pseudomonadati</taxon>
        <taxon>Planctomycetota</taxon>
        <taxon>Planctomycetia</taxon>
        <taxon>Pirellulales</taxon>
        <taxon>Lacipirellulaceae</taxon>
        <taxon>Aeoliella</taxon>
    </lineage>
</organism>
<keyword evidence="2" id="KW-1185">Reference proteome</keyword>
<evidence type="ECO:0000313" key="1">
    <source>
        <dbReference type="EMBL" id="MCO6045337.1"/>
    </source>
</evidence>
<dbReference type="InterPro" id="IPR036196">
    <property type="entry name" value="Ptyr_pPase_sf"/>
</dbReference>
<name>A0A9X2FC44_9BACT</name>
<comment type="caution">
    <text evidence="1">The sequence shown here is derived from an EMBL/GenBank/DDBJ whole genome shotgun (WGS) entry which is preliminary data.</text>
</comment>
<dbReference type="PANTHER" id="PTHR43428:SF1">
    <property type="entry name" value="ARSENATE REDUCTASE"/>
    <property type="match status" value="1"/>
</dbReference>
<dbReference type="SUPFAM" id="SSF52788">
    <property type="entry name" value="Phosphotyrosine protein phosphatases I"/>
    <property type="match status" value="1"/>
</dbReference>
<proteinExistence type="predicted"/>
<dbReference type="PANTHER" id="PTHR43428">
    <property type="entry name" value="ARSENATE REDUCTASE"/>
    <property type="match status" value="1"/>
</dbReference>
<evidence type="ECO:0000313" key="2">
    <source>
        <dbReference type="Proteomes" id="UP001155241"/>
    </source>
</evidence>
<dbReference type="Proteomes" id="UP001155241">
    <property type="component" value="Unassembled WGS sequence"/>
</dbReference>
<gene>
    <name evidence="1" type="ORF">NG895_15605</name>
</gene>
<dbReference type="Gene3D" id="3.40.50.2300">
    <property type="match status" value="1"/>
</dbReference>
<dbReference type="EMBL" id="JAMXLR010000055">
    <property type="protein sequence ID" value="MCO6045337.1"/>
    <property type="molecule type" value="Genomic_DNA"/>
</dbReference>
<accession>A0A9X2FC44</accession>
<sequence>MHRKLLWGLMVMTAAEMACGETPQWLEAAQPTVELLDSESKTLSPERRALLDEAADYVVHQLEQGKPANLIFICTHNSRRSQFGQVWAKVAADYHGLDNVRTYSGGTETTACNLRTVQAFRRAGLQVVATTGDDNPLYLAQYAEDRPALRLNSKVYSDQPDALEQFAAMMCCADADESCPVVDGAAVRVALHYIDPKVSDGTANESATYDERCRQIGSEMFYLFACVKRKLGSE</sequence>
<reference evidence="1" key="1">
    <citation type="submission" date="2022-06" db="EMBL/GenBank/DDBJ databases">
        <title>Aeoliella straminimaris, a novel planctomycete from sediments.</title>
        <authorList>
            <person name="Vitorino I.R."/>
            <person name="Lage O.M."/>
        </authorList>
    </citation>
    <scope>NUCLEOTIDE SEQUENCE</scope>
    <source>
        <strain evidence="1">ICT_H6.2</strain>
    </source>
</reference>
<dbReference type="RefSeq" id="WP_252853452.1">
    <property type="nucleotide sequence ID" value="NZ_JAMXLR010000055.1"/>
</dbReference>
<protein>
    <submittedName>
        <fullName evidence="1">Protein-tyrosine-phosphatase</fullName>
    </submittedName>
</protein>
<dbReference type="AlphaFoldDB" id="A0A9X2FC44"/>